<dbReference type="InterPro" id="IPR000668">
    <property type="entry name" value="Peptidase_C1A_C"/>
</dbReference>
<dbReference type="PANTHER" id="PTHR12411">
    <property type="entry name" value="CYSTEINE PROTEASE FAMILY C1-RELATED"/>
    <property type="match status" value="1"/>
</dbReference>
<dbReference type="SUPFAM" id="SSF54001">
    <property type="entry name" value="Cysteine proteinases"/>
    <property type="match status" value="1"/>
</dbReference>
<dbReference type="Pfam" id="PF00112">
    <property type="entry name" value="Peptidase_C1"/>
    <property type="match status" value="1"/>
</dbReference>
<dbReference type="Gene3D" id="3.90.70.10">
    <property type="entry name" value="Cysteine proteinases"/>
    <property type="match status" value="1"/>
</dbReference>
<sequence>MARGLVAALLLSSVLLMTVKAAQVPQSQVIKDGLAASDAVPSPPTWPSTFEASYTFSLPYVATVQTQGLSFPVTMWVDADSARMRVDVFGGLDSTLTLQDTSYLSYPRINVTVCDTIHDDVGPTVAGAAAGAALASARGLSQVLLGSAPLPDISGWLYGGATQIGNAPVHIWQRFDRQGGKTSTYTFYTTPQGTPVRLYMMGVNIIAYSHFDEYLVDFTRFEAGPIANADAVFAVPQQCKDASRQQQQQGAGGRGGPVAAGLLGTLAAMPWAHLPGRASPGLASAAQAAAAAQQLRRMAVRAANQRLVEAWNSAAASSSSHSNAAAGPGFRLALNRFADWLPEEYAGLMTAKRSSSRSEAVKSMSLGEVSAPPGITKRHLPRHVDWRGTGADGQVKDQATCGSCWAFSAAGAMQGAWHAATGQSLSLSEQQLVDCSWEYGNNGCQGGEMEPAIQYVADAGGAAAEEDYQYRGQNMFCG</sequence>
<feature type="signal peptide" evidence="2">
    <location>
        <begin position="1"/>
        <end position="21"/>
    </location>
</feature>
<keyword evidence="5" id="KW-1185">Reference proteome</keyword>
<dbReference type="InterPro" id="IPR038765">
    <property type="entry name" value="Papain-like_cys_pep_sf"/>
</dbReference>
<protein>
    <recommendedName>
        <fullName evidence="3">Peptidase C1A papain C-terminal domain-containing protein</fullName>
    </recommendedName>
</protein>
<dbReference type="InterPro" id="IPR013128">
    <property type="entry name" value="Peptidase_C1A"/>
</dbReference>
<feature type="domain" description="Peptidase C1A papain C-terminal" evidence="3">
    <location>
        <begin position="380"/>
        <end position="478"/>
    </location>
</feature>
<organism evidence="4 5">
    <name type="scientific">Tetradesmus obliquus</name>
    <name type="common">Green alga</name>
    <name type="synonym">Acutodesmus obliquus</name>
    <dbReference type="NCBI Taxonomy" id="3088"/>
    <lineage>
        <taxon>Eukaryota</taxon>
        <taxon>Viridiplantae</taxon>
        <taxon>Chlorophyta</taxon>
        <taxon>core chlorophytes</taxon>
        <taxon>Chlorophyceae</taxon>
        <taxon>CS clade</taxon>
        <taxon>Sphaeropleales</taxon>
        <taxon>Scenedesmaceae</taxon>
        <taxon>Tetradesmus</taxon>
    </lineage>
</organism>
<evidence type="ECO:0000313" key="5">
    <source>
        <dbReference type="Proteomes" id="UP001244341"/>
    </source>
</evidence>
<keyword evidence="2" id="KW-0732">Signal</keyword>
<evidence type="ECO:0000256" key="1">
    <source>
        <dbReference type="ARBA" id="ARBA00008455"/>
    </source>
</evidence>
<dbReference type="SMART" id="SM00645">
    <property type="entry name" value="Pept_C1"/>
    <property type="match status" value="1"/>
</dbReference>
<gene>
    <name evidence="4" type="ORF">OEZ85_003305</name>
</gene>
<evidence type="ECO:0000259" key="3">
    <source>
        <dbReference type="SMART" id="SM00645"/>
    </source>
</evidence>
<reference evidence="4 5" key="1">
    <citation type="submission" date="2023-05" db="EMBL/GenBank/DDBJ databases">
        <title>A 100% complete, gapless, phased diploid assembly of the Scenedesmus obliquus UTEX 3031 genome.</title>
        <authorList>
            <person name="Biondi T.C."/>
            <person name="Hanschen E.R."/>
            <person name="Kwon T."/>
            <person name="Eng W."/>
            <person name="Kruse C.P.S."/>
            <person name="Koehler S.I."/>
            <person name="Kunde Y."/>
            <person name="Gleasner C.D."/>
            <person name="You Mak K.T."/>
            <person name="Polle J."/>
            <person name="Hovde B.T."/>
            <person name="Starkenburg S.R."/>
        </authorList>
    </citation>
    <scope>NUCLEOTIDE SEQUENCE [LARGE SCALE GENOMIC DNA]</scope>
    <source>
        <strain evidence="4 5">DOE0152z</strain>
    </source>
</reference>
<evidence type="ECO:0000256" key="2">
    <source>
        <dbReference type="SAM" id="SignalP"/>
    </source>
</evidence>
<name>A0ABY8U583_TETOB</name>
<dbReference type="EMBL" id="CP126212">
    <property type="protein sequence ID" value="WIA14823.1"/>
    <property type="molecule type" value="Genomic_DNA"/>
</dbReference>
<feature type="chain" id="PRO_5047038118" description="Peptidase C1A papain C-terminal domain-containing protein" evidence="2">
    <location>
        <begin position="22"/>
        <end position="478"/>
    </location>
</feature>
<dbReference type="PROSITE" id="PS00139">
    <property type="entry name" value="THIOL_PROTEASE_CYS"/>
    <property type="match status" value="1"/>
</dbReference>
<dbReference type="InterPro" id="IPR000169">
    <property type="entry name" value="Pept_cys_AS"/>
</dbReference>
<accession>A0ABY8U583</accession>
<evidence type="ECO:0000313" key="4">
    <source>
        <dbReference type="EMBL" id="WIA14823.1"/>
    </source>
</evidence>
<proteinExistence type="inferred from homology"/>
<comment type="similarity">
    <text evidence="1">Belongs to the peptidase C1 family.</text>
</comment>
<dbReference type="Proteomes" id="UP001244341">
    <property type="component" value="Chromosome 5b"/>
</dbReference>